<dbReference type="InterPro" id="IPR004113">
    <property type="entry name" value="FAD-bd_oxidored_4_C"/>
</dbReference>
<dbReference type="Gene3D" id="3.30.70.2190">
    <property type="match status" value="1"/>
</dbReference>
<dbReference type="Gene3D" id="3.30.465.10">
    <property type="match status" value="1"/>
</dbReference>
<feature type="domain" description="FAD-binding PCMH-type" evidence="16">
    <location>
        <begin position="82"/>
        <end position="262"/>
    </location>
</feature>
<dbReference type="InterPro" id="IPR016167">
    <property type="entry name" value="FAD-bd_PCMH_sub1"/>
</dbReference>
<keyword evidence="4" id="KW-0285">Flavoprotein</keyword>
<gene>
    <name evidence="17" type="ORF">chiPu_0014337</name>
</gene>
<dbReference type="FunFam" id="3.30.70.2740:FF:000001">
    <property type="entry name" value="D-lactate dehydrogenase mitochondrial"/>
    <property type="match status" value="1"/>
</dbReference>
<keyword evidence="6" id="KW-0809">Transit peptide</keyword>
<dbReference type="SUPFAM" id="SSF55103">
    <property type="entry name" value="FAD-linked oxidases, C-terminal domain"/>
    <property type="match status" value="1"/>
</dbReference>
<keyword evidence="15" id="KW-0732">Signal</keyword>
<keyword evidence="18" id="KW-1185">Reference proteome</keyword>
<evidence type="ECO:0000256" key="11">
    <source>
        <dbReference type="ARBA" id="ARBA00051477"/>
    </source>
</evidence>
<accession>A0A401SZM6</accession>
<reference evidence="17 18" key="1">
    <citation type="journal article" date="2018" name="Nat. Ecol. Evol.">
        <title>Shark genomes provide insights into elasmobranch evolution and the origin of vertebrates.</title>
        <authorList>
            <person name="Hara Y"/>
            <person name="Yamaguchi K"/>
            <person name="Onimaru K"/>
            <person name="Kadota M"/>
            <person name="Koyanagi M"/>
            <person name="Keeley SD"/>
            <person name="Tatsumi K"/>
            <person name="Tanaka K"/>
            <person name="Motone F"/>
            <person name="Kageyama Y"/>
            <person name="Nozu R"/>
            <person name="Adachi N"/>
            <person name="Nishimura O"/>
            <person name="Nakagawa R"/>
            <person name="Tanegashima C"/>
            <person name="Kiyatake I"/>
            <person name="Matsumoto R"/>
            <person name="Murakumo K"/>
            <person name="Nishida K"/>
            <person name="Terakita A"/>
            <person name="Kuratani S"/>
            <person name="Sato K"/>
            <person name="Hyodo S Kuraku.S."/>
        </authorList>
    </citation>
    <scope>NUCLEOTIDE SEQUENCE [LARGE SCALE GENOMIC DNA]</scope>
</reference>
<dbReference type="SUPFAM" id="SSF56176">
    <property type="entry name" value="FAD-binding/transporter-associated domain-like"/>
    <property type="match status" value="1"/>
</dbReference>
<dbReference type="InterPro" id="IPR036318">
    <property type="entry name" value="FAD-bd_PCMH-like_sf"/>
</dbReference>
<evidence type="ECO:0000256" key="9">
    <source>
        <dbReference type="ARBA" id="ARBA00023128"/>
    </source>
</evidence>
<dbReference type="GO" id="GO:0005739">
    <property type="term" value="C:mitochondrion"/>
    <property type="evidence" value="ECO:0007669"/>
    <property type="project" value="UniProtKB-SubCell"/>
</dbReference>
<dbReference type="FunFam" id="1.10.45.10:FF:000001">
    <property type="entry name" value="D-lactate dehydrogenase mitochondrial"/>
    <property type="match status" value="1"/>
</dbReference>
<dbReference type="AlphaFoldDB" id="A0A401SZM6"/>
<comment type="cofactor">
    <cofactor evidence="1">
        <name>FAD</name>
        <dbReference type="ChEBI" id="CHEBI:57692"/>
    </cofactor>
</comment>
<keyword evidence="5" id="KW-0274">FAD</keyword>
<keyword evidence="9" id="KW-0496">Mitochondrion</keyword>
<evidence type="ECO:0000256" key="4">
    <source>
        <dbReference type="ARBA" id="ARBA00022630"/>
    </source>
</evidence>
<evidence type="ECO:0000256" key="14">
    <source>
        <dbReference type="ARBA" id="ARBA00072812"/>
    </source>
</evidence>
<feature type="signal peptide" evidence="15">
    <location>
        <begin position="1"/>
        <end position="18"/>
    </location>
</feature>
<dbReference type="Proteomes" id="UP000287033">
    <property type="component" value="Unassembled WGS sequence"/>
</dbReference>
<comment type="catalytic activity">
    <reaction evidence="11">
        <text>(R)-lactate + 2 Fe(III)-[cytochrome c] = 2 Fe(II)-[cytochrome c] + pyruvate + 2 H(+)</text>
        <dbReference type="Rhea" id="RHEA:13521"/>
        <dbReference type="Rhea" id="RHEA-COMP:10350"/>
        <dbReference type="Rhea" id="RHEA-COMP:14399"/>
        <dbReference type="ChEBI" id="CHEBI:15361"/>
        <dbReference type="ChEBI" id="CHEBI:15378"/>
        <dbReference type="ChEBI" id="CHEBI:16004"/>
        <dbReference type="ChEBI" id="CHEBI:29033"/>
        <dbReference type="ChEBI" id="CHEBI:29034"/>
        <dbReference type="EC" id="1.1.2.4"/>
    </reaction>
    <physiologicalReaction direction="left-to-right" evidence="11">
        <dbReference type="Rhea" id="RHEA:13522"/>
    </physiologicalReaction>
</comment>
<dbReference type="Pfam" id="PF01565">
    <property type="entry name" value="FAD_binding_4"/>
    <property type="match status" value="1"/>
</dbReference>
<dbReference type="InterPro" id="IPR016164">
    <property type="entry name" value="FAD-linked_Oxase-like_C"/>
</dbReference>
<dbReference type="Gene3D" id="1.10.45.10">
    <property type="entry name" value="Vanillyl-alcohol Oxidase, Chain A, domain 4"/>
    <property type="match status" value="1"/>
</dbReference>
<evidence type="ECO:0000256" key="7">
    <source>
        <dbReference type="ARBA" id="ARBA00022990"/>
    </source>
</evidence>
<evidence type="ECO:0000256" key="12">
    <source>
        <dbReference type="ARBA" id="ARBA00053432"/>
    </source>
</evidence>
<dbReference type="FunFam" id="3.30.43.10:FF:000010">
    <property type="entry name" value="probable D-lactate dehydrogenase, mitochondrial"/>
    <property type="match status" value="1"/>
</dbReference>
<dbReference type="InterPro" id="IPR006094">
    <property type="entry name" value="Oxid_FAD_bind_N"/>
</dbReference>
<dbReference type="EMBL" id="BEZZ01000750">
    <property type="protein sequence ID" value="GCC35849.1"/>
    <property type="molecule type" value="Genomic_DNA"/>
</dbReference>
<evidence type="ECO:0000259" key="16">
    <source>
        <dbReference type="PROSITE" id="PS51387"/>
    </source>
</evidence>
<comment type="function">
    <text evidence="12">Involved in D-lactate, but not L-lactate catabolic process.</text>
</comment>
<comment type="subcellular location">
    <subcellularLocation>
        <location evidence="2">Mitochondrion</location>
    </subcellularLocation>
</comment>
<comment type="similarity">
    <text evidence="3">Belongs to the FAD-binding oxidoreductase/transferase type 4 family.</text>
</comment>
<name>A0A401SZM6_CHIPU</name>
<evidence type="ECO:0000313" key="18">
    <source>
        <dbReference type="Proteomes" id="UP000287033"/>
    </source>
</evidence>
<dbReference type="OMA" id="GQGFEWA"/>
<dbReference type="PANTHER" id="PTHR11748">
    <property type="entry name" value="D-LACTATE DEHYDROGENASE"/>
    <property type="match status" value="1"/>
</dbReference>
<proteinExistence type="inferred from homology"/>
<comment type="subunit">
    <text evidence="13">Interacts with CSRP3.</text>
</comment>
<dbReference type="InterPro" id="IPR016169">
    <property type="entry name" value="FAD-bd_PCMH_sub2"/>
</dbReference>
<dbReference type="FunFam" id="3.30.465.10:FF:000030">
    <property type="entry name" value="probable D-lactate dehydrogenase, mitochondrial"/>
    <property type="match status" value="1"/>
</dbReference>
<evidence type="ECO:0000256" key="3">
    <source>
        <dbReference type="ARBA" id="ARBA00008000"/>
    </source>
</evidence>
<dbReference type="PROSITE" id="PS51387">
    <property type="entry name" value="FAD_PCMH"/>
    <property type="match status" value="1"/>
</dbReference>
<dbReference type="InterPro" id="IPR016171">
    <property type="entry name" value="Vanillyl_alc_oxidase_C-sub2"/>
</dbReference>
<dbReference type="STRING" id="137246.A0A401SZM6"/>
<evidence type="ECO:0000256" key="10">
    <source>
        <dbReference type="ARBA" id="ARBA00038897"/>
    </source>
</evidence>
<evidence type="ECO:0000256" key="5">
    <source>
        <dbReference type="ARBA" id="ARBA00022827"/>
    </source>
</evidence>
<feature type="chain" id="PRO_5019000672" description="Probable D-lactate dehydrogenase, mitochondrial" evidence="15">
    <location>
        <begin position="19"/>
        <end position="504"/>
    </location>
</feature>
<dbReference type="InterPro" id="IPR016166">
    <property type="entry name" value="FAD-bd_PCMH"/>
</dbReference>
<evidence type="ECO:0000256" key="1">
    <source>
        <dbReference type="ARBA" id="ARBA00001974"/>
    </source>
</evidence>
<sequence>MQCIAVALGLDAMSILRALYWQRCCYMPALRALRGQRNHQLQAQRRLHRDIIEALKAAAGAENVSTATAVREQHRKDESYQSCKPPDAVVWPQNVEQVSRMARICFENDIPIIPYGTSTGMEGGVLAVKGGICFNLMKMDRIVELNTVDFDVTVEPGVTRKGLSNYLRDSGLWFPVDPGADASLCGMAATSASGTNAVRYGTMRENVINLEVVLADGRIIHTAGKERRFRKTSAGYNLTNLFVGSEGTLGIITKTTLHLYGIPESMVSAVCSFPTVQAALDCTVQILQSCIPIARIEFLDDVMVDACNKYSNLRYTVASTLFLEFHGTERSVEEQVQATEEIVKANSGSDFAWAKDQETRNKLWQARHSVWYAARAIRPGCEGYSTDVCVPISKLPEIIVTTKEDLVRSKLTGPIVGHVGDGNFHCLMMLDPQDEDELTRIKEFTNRLARRALAMHGTCTGEHGIGLGKRHLLVEEIGAAGMEVMREIKAALDPKNIMNPGKVL</sequence>
<keyword evidence="8" id="KW-0560">Oxidoreductase</keyword>
<organism evidence="17 18">
    <name type="scientific">Chiloscyllium punctatum</name>
    <name type="common">Brownbanded bambooshark</name>
    <name type="synonym">Hemiscyllium punctatum</name>
    <dbReference type="NCBI Taxonomy" id="137246"/>
    <lineage>
        <taxon>Eukaryota</taxon>
        <taxon>Metazoa</taxon>
        <taxon>Chordata</taxon>
        <taxon>Craniata</taxon>
        <taxon>Vertebrata</taxon>
        <taxon>Chondrichthyes</taxon>
        <taxon>Elasmobranchii</taxon>
        <taxon>Galeomorphii</taxon>
        <taxon>Galeoidea</taxon>
        <taxon>Orectolobiformes</taxon>
        <taxon>Hemiscylliidae</taxon>
        <taxon>Chiloscyllium</taxon>
    </lineage>
</organism>
<comment type="caution">
    <text evidence="17">The sequence shown here is derived from an EMBL/GenBank/DDBJ whole genome shotgun (WGS) entry which is preliminary data.</text>
</comment>
<dbReference type="GO" id="GO:0004458">
    <property type="term" value="F:D-lactate dehydrogenase (cytochrome) activity"/>
    <property type="evidence" value="ECO:0007669"/>
    <property type="project" value="UniProtKB-EC"/>
</dbReference>
<dbReference type="PANTHER" id="PTHR11748:SF111">
    <property type="entry name" value="D-LACTATE DEHYDROGENASE, MITOCHONDRIAL-RELATED"/>
    <property type="match status" value="1"/>
</dbReference>
<dbReference type="Gene3D" id="3.30.70.2740">
    <property type="match status" value="1"/>
</dbReference>
<keyword evidence="7" id="KW-0007">Acetylation</keyword>
<evidence type="ECO:0000256" key="8">
    <source>
        <dbReference type="ARBA" id="ARBA00023002"/>
    </source>
</evidence>
<dbReference type="Pfam" id="PF02913">
    <property type="entry name" value="FAD-oxidase_C"/>
    <property type="match status" value="1"/>
</dbReference>
<dbReference type="GO" id="GO:1903457">
    <property type="term" value="P:lactate catabolic process"/>
    <property type="evidence" value="ECO:0007669"/>
    <property type="project" value="TreeGrafter"/>
</dbReference>
<dbReference type="GO" id="GO:0008720">
    <property type="term" value="F:D-lactate dehydrogenase (NAD+) activity"/>
    <property type="evidence" value="ECO:0007669"/>
    <property type="project" value="TreeGrafter"/>
</dbReference>
<dbReference type="Gene3D" id="3.30.43.10">
    <property type="entry name" value="Uridine Diphospho-n-acetylenolpyruvylglucosamine Reductase, domain 2"/>
    <property type="match status" value="1"/>
</dbReference>
<dbReference type="EC" id="1.1.2.4" evidence="10"/>
<evidence type="ECO:0000256" key="6">
    <source>
        <dbReference type="ARBA" id="ARBA00022946"/>
    </source>
</evidence>
<evidence type="ECO:0000313" key="17">
    <source>
        <dbReference type="EMBL" id="GCC35849.1"/>
    </source>
</evidence>
<protein>
    <recommendedName>
        <fullName evidence="14">Probable D-lactate dehydrogenase, mitochondrial</fullName>
        <ecNumber evidence="10">1.1.2.4</ecNumber>
    </recommendedName>
</protein>
<evidence type="ECO:0000256" key="2">
    <source>
        <dbReference type="ARBA" id="ARBA00004173"/>
    </source>
</evidence>
<evidence type="ECO:0000256" key="15">
    <source>
        <dbReference type="SAM" id="SignalP"/>
    </source>
</evidence>
<dbReference type="GO" id="GO:0071949">
    <property type="term" value="F:FAD binding"/>
    <property type="evidence" value="ECO:0007669"/>
    <property type="project" value="InterPro"/>
</dbReference>
<dbReference type="OrthoDB" id="5332616at2759"/>
<evidence type="ECO:0000256" key="13">
    <source>
        <dbReference type="ARBA" id="ARBA00063083"/>
    </source>
</evidence>